<dbReference type="InterPro" id="IPR050368">
    <property type="entry name" value="ClC-type_chloride_channel"/>
</dbReference>
<feature type="transmembrane region" description="Helical" evidence="6">
    <location>
        <begin position="483"/>
        <end position="500"/>
    </location>
</feature>
<dbReference type="AlphaFoldDB" id="A0AA36NN23"/>
<evidence type="ECO:0008006" key="9">
    <source>
        <dbReference type="Google" id="ProtNLM"/>
    </source>
</evidence>
<feature type="region of interest" description="Disordered" evidence="5">
    <location>
        <begin position="526"/>
        <end position="556"/>
    </location>
</feature>
<feature type="transmembrane region" description="Helical" evidence="6">
    <location>
        <begin position="274"/>
        <end position="299"/>
    </location>
</feature>
<feature type="transmembrane region" description="Helical" evidence="6">
    <location>
        <begin position="444"/>
        <end position="471"/>
    </location>
</feature>
<evidence type="ECO:0000256" key="6">
    <source>
        <dbReference type="SAM" id="Phobius"/>
    </source>
</evidence>
<accession>A0AA36NN23</accession>
<evidence type="ECO:0000256" key="4">
    <source>
        <dbReference type="ARBA" id="ARBA00023136"/>
    </source>
</evidence>
<dbReference type="GO" id="GO:0016020">
    <property type="term" value="C:membrane"/>
    <property type="evidence" value="ECO:0007669"/>
    <property type="project" value="UniProtKB-SubCell"/>
</dbReference>
<dbReference type="Gene3D" id="1.10.3080.10">
    <property type="entry name" value="Clc chloride channel"/>
    <property type="match status" value="1"/>
</dbReference>
<keyword evidence="3 6" id="KW-1133">Transmembrane helix</keyword>
<sequence>MPKEGSAYGQLSAYGLAVLGALGGSFAGLLVKLFKWILELLLDLVWFELPRILDSWGWSSGSPFALYHFTWIWGGLMGAVVGGLRHFLPPESVPTLGLWVRHLHGPRGTAPAGLWVGAVAGLGVVTVLSGAAVGPEPLVVIGPSVLFAAVVERWGHKALPLLAETPAREGEGAQLRQVVRVAALAGGAGGLAAFFGLPLASAFMVLEVPHVDGAEFALEALPACVVASLMGTLLGDCVWHPKQLLGNSRFWFPGSPSLSEESAIHQRAFGLQAVLFAPCAGMVGGCAAHLLIGCIKALHIVLHRFLGPQTRGQLAARRAALLATVGAVNAALGLVYPSALFWGEEQLQVALTRGCDGMAPSCQPVELPHWYVGLQSDFAIRASKGQPMTAWQMVGLGVVKIVMISLCEAAGFVGGTIYPVIFVAACFGSALGSTAMVQSWGGQFVYLSTAAAMSTALAALLNTNLFGILLVLVLQANIPDGNVSSQIIALMTAVYTHYFLTRTTVVPYLHLLVSQKARDDVRYVPYEASSGGSENSDAELSAGDSTDSDSEQMSSL</sequence>
<feature type="transmembrane region" description="Helical" evidence="6">
    <location>
        <begin position="177"/>
        <end position="200"/>
    </location>
</feature>
<evidence type="ECO:0000313" key="7">
    <source>
        <dbReference type="EMBL" id="CAJ1410678.1"/>
    </source>
</evidence>
<feature type="transmembrane region" description="Helical" evidence="6">
    <location>
        <begin position="319"/>
        <end position="343"/>
    </location>
</feature>
<dbReference type="InterPro" id="IPR014743">
    <property type="entry name" value="Cl-channel_core"/>
</dbReference>
<feature type="transmembrane region" description="Helical" evidence="6">
    <location>
        <begin position="390"/>
        <end position="411"/>
    </location>
</feature>
<gene>
    <name evidence="7" type="ORF">EVOR1521_LOCUS31455</name>
</gene>
<reference evidence="7" key="1">
    <citation type="submission" date="2023-08" db="EMBL/GenBank/DDBJ databases">
        <authorList>
            <person name="Chen Y."/>
            <person name="Shah S."/>
            <person name="Dougan E. K."/>
            <person name="Thang M."/>
            <person name="Chan C."/>
        </authorList>
    </citation>
    <scope>NUCLEOTIDE SEQUENCE</scope>
</reference>
<comment type="subcellular location">
    <subcellularLocation>
        <location evidence="1">Membrane</location>
        <topology evidence="1">Multi-pass membrane protein</topology>
    </subcellularLocation>
</comment>
<feature type="transmembrane region" description="Helical" evidence="6">
    <location>
        <begin position="12"/>
        <end position="31"/>
    </location>
</feature>
<dbReference type="PANTHER" id="PTHR43427">
    <property type="entry name" value="CHLORIDE CHANNEL PROTEIN CLC-E"/>
    <property type="match status" value="1"/>
</dbReference>
<evidence type="ECO:0000256" key="5">
    <source>
        <dbReference type="SAM" id="MobiDB-lite"/>
    </source>
</evidence>
<comment type="caution">
    <text evidence="7">The sequence shown here is derived from an EMBL/GenBank/DDBJ whole genome shotgun (WGS) entry which is preliminary data.</text>
</comment>
<keyword evidence="4 6" id="KW-0472">Membrane</keyword>
<organism evidence="7 8">
    <name type="scientific">Effrenium voratum</name>
    <dbReference type="NCBI Taxonomy" id="2562239"/>
    <lineage>
        <taxon>Eukaryota</taxon>
        <taxon>Sar</taxon>
        <taxon>Alveolata</taxon>
        <taxon>Dinophyceae</taxon>
        <taxon>Suessiales</taxon>
        <taxon>Symbiodiniaceae</taxon>
        <taxon>Effrenium</taxon>
    </lineage>
</organism>
<dbReference type="GO" id="GO:0015108">
    <property type="term" value="F:chloride transmembrane transporter activity"/>
    <property type="evidence" value="ECO:0007669"/>
    <property type="project" value="InterPro"/>
</dbReference>
<dbReference type="SUPFAM" id="SSF81340">
    <property type="entry name" value="Clc chloride channel"/>
    <property type="match status" value="1"/>
</dbReference>
<dbReference type="InterPro" id="IPR001807">
    <property type="entry name" value="ClC"/>
</dbReference>
<keyword evidence="2 6" id="KW-0812">Transmembrane</keyword>
<protein>
    <recommendedName>
        <fullName evidence="9">Chloride channel protein</fullName>
    </recommendedName>
</protein>
<dbReference type="Proteomes" id="UP001178507">
    <property type="component" value="Unassembled WGS sequence"/>
</dbReference>
<name>A0AA36NN23_9DINO</name>
<evidence type="ECO:0000256" key="1">
    <source>
        <dbReference type="ARBA" id="ARBA00004141"/>
    </source>
</evidence>
<proteinExistence type="predicted"/>
<evidence type="ECO:0000256" key="3">
    <source>
        <dbReference type="ARBA" id="ARBA00022989"/>
    </source>
</evidence>
<feature type="transmembrane region" description="Helical" evidence="6">
    <location>
        <begin position="417"/>
        <end position="437"/>
    </location>
</feature>
<evidence type="ECO:0000256" key="2">
    <source>
        <dbReference type="ARBA" id="ARBA00022692"/>
    </source>
</evidence>
<evidence type="ECO:0000313" key="8">
    <source>
        <dbReference type="Proteomes" id="UP001178507"/>
    </source>
</evidence>
<dbReference type="Pfam" id="PF00654">
    <property type="entry name" value="Voltage_CLC"/>
    <property type="match status" value="1"/>
</dbReference>
<feature type="transmembrane region" description="Helical" evidence="6">
    <location>
        <begin position="65"/>
        <end position="88"/>
    </location>
</feature>
<dbReference type="EMBL" id="CAUJNA010003834">
    <property type="protein sequence ID" value="CAJ1410678.1"/>
    <property type="molecule type" value="Genomic_DNA"/>
</dbReference>
<keyword evidence="8" id="KW-1185">Reference proteome</keyword>